<keyword evidence="2" id="KW-0472">Membrane</keyword>
<dbReference type="EMBL" id="CP032630">
    <property type="protein sequence ID" value="AYF97606.1"/>
    <property type="molecule type" value="Genomic_DNA"/>
</dbReference>
<dbReference type="RefSeq" id="WP_120761955.1">
    <property type="nucleotide sequence ID" value="NZ_CP032630.1"/>
</dbReference>
<dbReference type="Proteomes" id="UP000278886">
    <property type="component" value="Chromosome"/>
</dbReference>
<protein>
    <submittedName>
        <fullName evidence="3">Uncharacterized protein</fullName>
    </submittedName>
</protein>
<keyword evidence="2" id="KW-0812">Transmembrane</keyword>
<gene>
    <name evidence="3" type="ORF">D7I47_04565</name>
</gene>
<sequence>MAEQPAIDPRYDPAFQRGFDGAVATGSRAQAAARRSAPYVASALQRPVEHQPAAPAEPPVAIGLPPAAPAEEPQAAPAASVTVQPAPLRPPWTNPFVIVLTVLGALIVAGGVWLLQENYAMMQNLESFQTQADYWVMQVGMTAGPLAIAVGVLVLAGVLFLAASYWARRPHPPRED</sequence>
<feature type="transmembrane region" description="Helical" evidence="2">
    <location>
        <begin position="96"/>
        <end position="115"/>
    </location>
</feature>
<keyword evidence="2" id="KW-1133">Transmembrane helix</keyword>
<evidence type="ECO:0000256" key="1">
    <source>
        <dbReference type="SAM" id="MobiDB-lite"/>
    </source>
</evidence>
<dbReference type="KEGG" id="lyd:D7I47_04565"/>
<evidence type="ECO:0000313" key="4">
    <source>
        <dbReference type="Proteomes" id="UP000278886"/>
    </source>
</evidence>
<feature type="compositionally biased region" description="Low complexity" evidence="1">
    <location>
        <begin position="69"/>
        <end position="78"/>
    </location>
</feature>
<proteinExistence type="predicted"/>
<organism evidence="3 4">
    <name type="scientific">Protaetiibacter intestinalis</name>
    <dbReference type="NCBI Taxonomy" id="2419774"/>
    <lineage>
        <taxon>Bacteria</taxon>
        <taxon>Bacillati</taxon>
        <taxon>Actinomycetota</taxon>
        <taxon>Actinomycetes</taxon>
        <taxon>Micrococcales</taxon>
        <taxon>Microbacteriaceae</taxon>
        <taxon>Protaetiibacter</taxon>
    </lineage>
</organism>
<dbReference type="OrthoDB" id="5120214at2"/>
<feature type="transmembrane region" description="Helical" evidence="2">
    <location>
        <begin position="135"/>
        <end position="167"/>
    </location>
</feature>
<dbReference type="AlphaFoldDB" id="A0A387B936"/>
<keyword evidence="4" id="KW-1185">Reference proteome</keyword>
<feature type="region of interest" description="Disordered" evidence="1">
    <location>
        <begin position="44"/>
        <end position="78"/>
    </location>
</feature>
<evidence type="ECO:0000313" key="3">
    <source>
        <dbReference type="EMBL" id="AYF97606.1"/>
    </source>
</evidence>
<reference evidence="4" key="1">
    <citation type="submission" date="2018-09" db="EMBL/GenBank/DDBJ databases">
        <title>Genome sequencing of strain 2DFWR-13.</title>
        <authorList>
            <person name="Heo J."/>
            <person name="Kim S.-J."/>
            <person name="Kwon S.-W."/>
        </authorList>
    </citation>
    <scope>NUCLEOTIDE SEQUENCE [LARGE SCALE GENOMIC DNA]</scope>
    <source>
        <strain evidence="4">2DFWR-13</strain>
    </source>
</reference>
<name>A0A387B936_9MICO</name>
<accession>A0A387B936</accession>
<evidence type="ECO:0000256" key="2">
    <source>
        <dbReference type="SAM" id="Phobius"/>
    </source>
</evidence>